<proteinExistence type="inferred from homology"/>
<evidence type="ECO:0000259" key="7">
    <source>
        <dbReference type="Pfam" id="PF20684"/>
    </source>
</evidence>
<evidence type="ECO:0000256" key="6">
    <source>
        <dbReference type="SAM" id="Phobius"/>
    </source>
</evidence>
<evidence type="ECO:0000256" key="3">
    <source>
        <dbReference type="ARBA" id="ARBA00022989"/>
    </source>
</evidence>
<feature type="transmembrane region" description="Helical" evidence="6">
    <location>
        <begin position="49"/>
        <end position="70"/>
    </location>
</feature>
<feature type="transmembrane region" description="Helical" evidence="6">
    <location>
        <begin position="191"/>
        <end position="211"/>
    </location>
</feature>
<feature type="domain" description="Rhodopsin" evidence="7">
    <location>
        <begin position="34"/>
        <end position="286"/>
    </location>
</feature>
<reference evidence="8 9" key="1">
    <citation type="journal article" date="2024" name="J. Plant Pathol.">
        <title>Sequence and assembly of the genome of Seiridium unicorne, isolate CBS 538.82, causal agent of cypress canker disease.</title>
        <authorList>
            <person name="Scali E."/>
            <person name="Rocca G.D."/>
            <person name="Danti R."/>
            <person name="Garbelotto M."/>
            <person name="Barberini S."/>
            <person name="Baroncelli R."/>
            <person name="Emiliani G."/>
        </authorList>
    </citation>
    <scope>NUCLEOTIDE SEQUENCE [LARGE SCALE GENOMIC DNA]</scope>
    <source>
        <strain evidence="8 9">BM-138-508</strain>
    </source>
</reference>
<feature type="transmembrane region" description="Helical" evidence="6">
    <location>
        <begin position="102"/>
        <end position="121"/>
    </location>
</feature>
<evidence type="ECO:0000256" key="1">
    <source>
        <dbReference type="ARBA" id="ARBA00004141"/>
    </source>
</evidence>
<keyword evidence="3 6" id="KW-1133">Transmembrane helix</keyword>
<keyword evidence="2 6" id="KW-0812">Transmembrane</keyword>
<dbReference type="PANTHER" id="PTHR33048">
    <property type="entry name" value="PTH11-LIKE INTEGRAL MEMBRANE PROTEIN (AFU_ORTHOLOGUE AFUA_5G11245)"/>
    <property type="match status" value="1"/>
</dbReference>
<feature type="transmembrane region" description="Helical" evidence="6">
    <location>
        <begin position="261"/>
        <end position="285"/>
    </location>
</feature>
<dbReference type="Proteomes" id="UP001408356">
    <property type="component" value="Unassembled WGS sequence"/>
</dbReference>
<feature type="transmembrane region" description="Helical" evidence="6">
    <location>
        <begin position="223"/>
        <end position="241"/>
    </location>
</feature>
<comment type="similarity">
    <text evidence="5">Belongs to the SAT4 family.</text>
</comment>
<feature type="transmembrane region" description="Helical" evidence="6">
    <location>
        <begin position="142"/>
        <end position="163"/>
    </location>
</feature>
<comment type="subcellular location">
    <subcellularLocation>
        <location evidence="1">Membrane</location>
        <topology evidence="1">Multi-pass membrane protein</topology>
    </subcellularLocation>
</comment>
<evidence type="ECO:0000313" key="8">
    <source>
        <dbReference type="EMBL" id="KAK9416288.1"/>
    </source>
</evidence>
<dbReference type="InterPro" id="IPR049326">
    <property type="entry name" value="Rhodopsin_dom_fungi"/>
</dbReference>
<evidence type="ECO:0000256" key="4">
    <source>
        <dbReference type="ARBA" id="ARBA00023136"/>
    </source>
</evidence>
<dbReference type="EMBL" id="JARVKF010000407">
    <property type="protein sequence ID" value="KAK9416288.1"/>
    <property type="molecule type" value="Genomic_DNA"/>
</dbReference>
<gene>
    <name evidence="8" type="ORF">SUNI508_01705</name>
</gene>
<evidence type="ECO:0000256" key="2">
    <source>
        <dbReference type="ARBA" id="ARBA00022692"/>
    </source>
</evidence>
<dbReference type="InterPro" id="IPR052337">
    <property type="entry name" value="SAT4-like"/>
</dbReference>
<protein>
    <recommendedName>
        <fullName evidence="7">Rhodopsin domain-containing protein</fullName>
    </recommendedName>
</protein>
<dbReference type="PANTHER" id="PTHR33048:SF42">
    <property type="entry name" value="INTEGRAL MEMBRANE PROTEIN"/>
    <property type="match status" value="1"/>
</dbReference>
<name>A0ABR2UNS0_9PEZI</name>
<evidence type="ECO:0000256" key="5">
    <source>
        <dbReference type="ARBA" id="ARBA00038359"/>
    </source>
</evidence>
<keyword evidence="9" id="KW-1185">Reference proteome</keyword>
<organism evidence="8 9">
    <name type="scientific">Seiridium unicorne</name>
    <dbReference type="NCBI Taxonomy" id="138068"/>
    <lineage>
        <taxon>Eukaryota</taxon>
        <taxon>Fungi</taxon>
        <taxon>Dikarya</taxon>
        <taxon>Ascomycota</taxon>
        <taxon>Pezizomycotina</taxon>
        <taxon>Sordariomycetes</taxon>
        <taxon>Xylariomycetidae</taxon>
        <taxon>Amphisphaeriales</taxon>
        <taxon>Sporocadaceae</taxon>
        <taxon>Seiridium</taxon>
    </lineage>
</organism>
<accession>A0ABR2UNS0</accession>
<comment type="caution">
    <text evidence="8">The sequence shown here is derived from an EMBL/GenBank/DDBJ whole genome shotgun (WGS) entry which is preliminary data.</text>
</comment>
<dbReference type="Pfam" id="PF20684">
    <property type="entry name" value="Fung_rhodopsin"/>
    <property type="match status" value="1"/>
</dbReference>
<sequence>MPTISGRGANDIGPRIDGISWALTAIAGVFLGTRIYVRLAQSRLWWDDYLLTASWVSYIAISIGVIITHYSKLLLIVHSSISTYAVTIGFGEHLAVVSDGHILTIVMLVSIAGVFTLLGAACSKTSFALTLLRLTNGRLKMAVWAIIITLNITLFVNAILPFLRCMPIEAAWKSDVQGKCFDIEITIRFSVFAAAYSAAMDWILAFVPWAVIMGLNMRTKEKIGVAVCMSLGFIAGATSIIRCIKLPLLESDDFTFRSGELAIWTVAEIATTIMAASIPVLRVFLRKIVTVSPDTSGGINPYHRSEADGTFLRSLRIASKGSEHTTTITSGARDRNLDTIGAGGRESKDHRMLSLPLSPESSGRIMKIDTIAVAYDQRWSDETEEGSTLVDDGSGERSSIELGVMPELRIHGSRNHVR</sequence>
<evidence type="ECO:0000313" key="9">
    <source>
        <dbReference type="Proteomes" id="UP001408356"/>
    </source>
</evidence>
<keyword evidence="4 6" id="KW-0472">Membrane</keyword>
<feature type="transmembrane region" description="Helical" evidence="6">
    <location>
        <begin position="18"/>
        <end position="37"/>
    </location>
</feature>